<proteinExistence type="inferred from homology"/>
<keyword evidence="7" id="KW-0805">Transcription regulation</keyword>
<dbReference type="InterPro" id="IPR028472">
    <property type="entry name" value="EYA"/>
</dbReference>
<dbReference type="Gene3D" id="3.40.50.12350">
    <property type="match status" value="1"/>
</dbReference>
<keyword evidence="9" id="KW-1185">Reference proteome</keyword>
<dbReference type="GO" id="GO:0046872">
    <property type="term" value="F:metal ion binding"/>
    <property type="evidence" value="ECO:0007669"/>
    <property type="project" value="UniProtKB-KW"/>
</dbReference>
<reference evidence="8" key="1">
    <citation type="submission" date="2020-07" db="EMBL/GenBank/DDBJ databases">
        <title>Multicomponent nature underlies the extraordinary mechanical properties of spider dragline silk.</title>
        <authorList>
            <person name="Kono N."/>
            <person name="Nakamura H."/>
            <person name="Mori M."/>
            <person name="Yoshida Y."/>
            <person name="Ohtoshi R."/>
            <person name="Malay A.D."/>
            <person name="Moran D.A.P."/>
            <person name="Tomita M."/>
            <person name="Numata K."/>
            <person name="Arakawa K."/>
        </authorList>
    </citation>
    <scope>NUCLEOTIDE SEQUENCE</scope>
</reference>
<keyword evidence="6 7" id="KW-0479">Metal-binding</keyword>
<gene>
    <name evidence="8" type="primary">Eya4</name>
    <name evidence="8" type="ORF">TNCT_94771</name>
</gene>
<keyword evidence="4 7" id="KW-0904">Protein phosphatase</keyword>
<comment type="catalytic activity">
    <reaction evidence="5 7">
        <text>O-phospho-L-tyrosyl-[protein] + H2O = L-tyrosyl-[protein] + phosphate</text>
        <dbReference type="Rhea" id="RHEA:10684"/>
        <dbReference type="Rhea" id="RHEA-COMP:10136"/>
        <dbReference type="Rhea" id="RHEA-COMP:20101"/>
        <dbReference type="ChEBI" id="CHEBI:15377"/>
        <dbReference type="ChEBI" id="CHEBI:43474"/>
        <dbReference type="ChEBI" id="CHEBI:46858"/>
        <dbReference type="ChEBI" id="CHEBI:61978"/>
        <dbReference type="EC" id="3.1.3.48"/>
    </reaction>
</comment>
<dbReference type="PANTHER" id="PTHR10190:SF16">
    <property type="entry name" value="DEVELOPMENTAL PROTEIN EYES ABSENT"/>
    <property type="match status" value="1"/>
</dbReference>
<name>A0A8X6KLY4_TRICU</name>
<organism evidence="8 9">
    <name type="scientific">Trichonephila clavata</name>
    <name type="common">Joro spider</name>
    <name type="synonym">Nephila clavata</name>
    <dbReference type="NCBI Taxonomy" id="2740835"/>
    <lineage>
        <taxon>Eukaryota</taxon>
        <taxon>Metazoa</taxon>
        <taxon>Ecdysozoa</taxon>
        <taxon>Arthropoda</taxon>
        <taxon>Chelicerata</taxon>
        <taxon>Arachnida</taxon>
        <taxon>Araneae</taxon>
        <taxon>Araneomorphae</taxon>
        <taxon>Entelegynae</taxon>
        <taxon>Araneoidea</taxon>
        <taxon>Nephilidae</taxon>
        <taxon>Trichonephila</taxon>
    </lineage>
</organism>
<evidence type="ECO:0000313" key="8">
    <source>
        <dbReference type="EMBL" id="GFQ77661.1"/>
    </source>
</evidence>
<comment type="cofactor">
    <cofactor evidence="6 7">
        <name>Mg(2+)</name>
        <dbReference type="ChEBI" id="CHEBI:18420"/>
    </cofactor>
    <text evidence="6 7">Binds 1 Mg(2+) ion per subunit.</text>
</comment>
<dbReference type="InterPro" id="IPR038102">
    <property type="entry name" value="EYA_dom_sf"/>
</dbReference>
<dbReference type="GO" id="GO:0045739">
    <property type="term" value="P:positive regulation of DNA repair"/>
    <property type="evidence" value="ECO:0007669"/>
    <property type="project" value="TreeGrafter"/>
</dbReference>
<keyword evidence="3 6" id="KW-0460">Magnesium</keyword>
<evidence type="ECO:0000256" key="1">
    <source>
        <dbReference type="ARBA" id="ARBA00010501"/>
    </source>
</evidence>
<protein>
    <recommendedName>
        <fullName evidence="7">Eyes absent homolog</fullName>
        <ecNumber evidence="7">3.1.3.48</ecNumber>
    </recommendedName>
</protein>
<comment type="caution">
    <text evidence="8">The sequence shown here is derived from an EMBL/GenBank/DDBJ whole genome shotgun (WGS) entry which is preliminary data.</text>
</comment>
<feature type="binding site" evidence="6">
    <location>
        <position position="116"/>
    </location>
    <ligand>
        <name>Mg(2+)</name>
        <dbReference type="ChEBI" id="CHEBI:18420"/>
    </ligand>
</feature>
<accession>A0A8X6KLY4</accession>
<evidence type="ECO:0000256" key="6">
    <source>
        <dbReference type="PIRSR" id="PIRSR628472-2"/>
    </source>
</evidence>
<dbReference type="Proteomes" id="UP000887116">
    <property type="component" value="Unassembled WGS sequence"/>
</dbReference>
<dbReference type="GO" id="GO:0030154">
    <property type="term" value="P:cell differentiation"/>
    <property type="evidence" value="ECO:0007669"/>
    <property type="project" value="TreeGrafter"/>
</dbReference>
<dbReference type="AlphaFoldDB" id="A0A8X6KLY4"/>
<dbReference type="GO" id="GO:0004725">
    <property type="term" value="F:protein tyrosine phosphatase activity"/>
    <property type="evidence" value="ECO:0007669"/>
    <property type="project" value="UniProtKB-EC"/>
</dbReference>
<dbReference type="EMBL" id="BMAO01021816">
    <property type="protein sequence ID" value="GFQ77661.1"/>
    <property type="molecule type" value="Genomic_DNA"/>
</dbReference>
<evidence type="ECO:0000256" key="2">
    <source>
        <dbReference type="ARBA" id="ARBA00022801"/>
    </source>
</evidence>
<comment type="similarity">
    <text evidence="1 7">Belongs to the HAD-like hydrolase superfamily. EYA family.</text>
</comment>
<evidence type="ECO:0000256" key="5">
    <source>
        <dbReference type="ARBA" id="ARBA00051722"/>
    </source>
</evidence>
<sequence length="152" mass="17703">MVISNGSTQLIIQNKLSFESRTLFQKDIRMVIRQKEKTPLNKKVKAANWSKRCYNEVLNALLSPDNARHHTAGVTQEKVSDIYWTTFEHLRYRKDSCFERIVSRFSRKCTYVVIGDGRDEEHAAKQMNFPFWRVSSHSDLAALHHALDLGHL</sequence>
<evidence type="ECO:0000256" key="7">
    <source>
        <dbReference type="RuleBase" id="RU362036"/>
    </source>
</evidence>
<evidence type="ECO:0000256" key="3">
    <source>
        <dbReference type="ARBA" id="ARBA00022842"/>
    </source>
</evidence>
<dbReference type="GO" id="GO:2001240">
    <property type="term" value="P:negative regulation of extrinsic apoptotic signaling pathway in absence of ligand"/>
    <property type="evidence" value="ECO:0007669"/>
    <property type="project" value="TreeGrafter"/>
</dbReference>
<evidence type="ECO:0000313" key="9">
    <source>
        <dbReference type="Proteomes" id="UP000887116"/>
    </source>
</evidence>
<dbReference type="EC" id="3.1.3.48" evidence="7"/>
<keyword evidence="2 7" id="KW-0378">Hydrolase</keyword>
<dbReference type="GO" id="GO:0005634">
    <property type="term" value="C:nucleus"/>
    <property type="evidence" value="ECO:0007669"/>
    <property type="project" value="TreeGrafter"/>
</dbReference>
<evidence type="ECO:0000256" key="4">
    <source>
        <dbReference type="ARBA" id="ARBA00022912"/>
    </source>
</evidence>
<dbReference type="PANTHER" id="PTHR10190">
    <property type="entry name" value="EYES ABSENT"/>
    <property type="match status" value="1"/>
</dbReference>
<keyword evidence="7" id="KW-0804">Transcription</keyword>
<dbReference type="OrthoDB" id="167668at2759"/>